<dbReference type="GeneID" id="65114552"/>
<proteinExistence type="predicted"/>
<organism evidence="2 3">
    <name type="scientific">Gordonia phage Frokostdame</name>
    <dbReference type="NCBI Taxonomy" id="2250320"/>
    <lineage>
        <taxon>Viruses</taxon>
        <taxon>Duplodnaviria</taxon>
        <taxon>Heunggongvirae</taxon>
        <taxon>Uroviricota</taxon>
        <taxon>Caudoviricetes</taxon>
        <taxon>Jujuvirus</taxon>
        <taxon>Jujuvirus frokostdame</taxon>
    </lineage>
</organism>
<accession>A0A345L306</accession>
<feature type="region of interest" description="Disordered" evidence="1">
    <location>
        <begin position="221"/>
        <end position="253"/>
    </location>
</feature>
<dbReference type="KEGG" id="vg:65114552"/>
<feature type="compositionally biased region" description="Basic and acidic residues" evidence="1">
    <location>
        <begin position="241"/>
        <end position="253"/>
    </location>
</feature>
<gene>
    <name evidence="2" type="primary">16</name>
    <name evidence="2" type="ORF">SEA_FROKOSTDAME_16</name>
</gene>
<sequence length="263" mass="30154">MADIDLDLYIAQREEARANGETEIYKFDFEGKTVEKTEGDTFTFKFKERDWVVRDSQFLTDDEKEQLEPLTADVDVAAWFMGETQYEEFLAAGGESWMFNQAFTDYGKKIRDELQGKPYSAESLIAPRGVEEVEAALDATYPGLCDPVNAVGVLARYHRGEITLRKLRVLIENLPQGRTAIDQSKTDGQQWGWQEQLLWMLVRLMQIQTASISNRLAAKPKVKVPKEHPKYPWSDVDDEEAPRQYGDRGEHSSEEVMAFLDNL</sequence>
<evidence type="ECO:0000256" key="1">
    <source>
        <dbReference type="SAM" id="MobiDB-lite"/>
    </source>
</evidence>
<evidence type="ECO:0000313" key="2">
    <source>
        <dbReference type="EMBL" id="AXH49658.1"/>
    </source>
</evidence>
<dbReference type="Proteomes" id="UP000260058">
    <property type="component" value="Segment"/>
</dbReference>
<keyword evidence="3" id="KW-1185">Reference proteome</keyword>
<reference evidence="3" key="1">
    <citation type="submission" date="2018-06" db="EMBL/GenBank/DDBJ databases">
        <authorList>
            <person name="Zhirakovskaya E."/>
        </authorList>
    </citation>
    <scope>NUCLEOTIDE SEQUENCE [LARGE SCALE GENOMIC DNA]</scope>
</reference>
<name>A0A345L306_9CAUD</name>
<protein>
    <submittedName>
        <fullName evidence="2">Tail assembly chaperone</fullName>
    </submittedName>
</protein>
<dbReference type="EMBL" id="MH536818">
    <property type="protein sequence ID" value="AXH49658.1"/>
    <property type="molecule type" value="Genomic_DNA"/>
</dbReference>
<dbReference type="RefSeq" id="YP_010096892.1">
    <property type="nucleotide sequence ID" value="NC_055754.1"/>
</dbReference>
<evidence type="ECO:0000313" key="3">
    <source>
        <dbReference type="Proteomes" id="UP000260058"/>
    </source>
</evidence>